<dbReference type="PANTHER" id="PTHR10982:SF21">
    <property type="entry name" value="FATTY ACID SYNTHASE SUBUNIT BETA"/>
    <property type="match status" value="1"/>
</dbReference>
<dbReference type="AlphaFoldDB" id="A0A6A3KQ05"/>
<evidence type="ECO:0000313" key="4">
    <source>
        <dbReference type="EMBL" id="KAE9005913.1"/>
    </source>
</evidence>
<dbReference type="PANTHER" id="PTHR10982">
    <property type="entry name" value="MALONYL COA-ACYL CARRIER PROTEIN TRANSACYLASE"/>
    <property type="match status" value="1"/>
</dbReference>
<dbReference type="Gene3D" id="3.40.366.10">
    <property type="entry name" value="Malonyl-Coenzyme A Acyl Carrier Protein, domain 2"/>
    <property type="match status" value="1"/>
</dbReference>
<accession>A0A6A3KQ05</accession>
<dbReference type="GO" id="GO:0016740">
    <property type="term" value="F:transferase activity"/>
    <property type="evidence" value="ECO:0007669"/>
    <property type="project" value="UniProtKB-KW"/>
</dbReference>
<dbReference type="EMBL" id="QXFV01001435">
    <property type="protein sequence ID" value="KAE9005913.1"/>
    <property type="molecule type" value="Genomic_DNA"/>
</dbReference>
<dbReference type="OrthoDB" id="124857at2759"/>
<dbReference type="Proteomes" id="UP000435112">
    <property type="component" value="Unassembled WGS sequence"/>
</dbReference>
<reference evidence="5 6" key="1">
    <citation type="submission" date="2018-09" db="EMBL/GenBank/DDBJ databases">
        <title>Genomic investigation of the strawberry pathogen Phytophthora fragariae indicates pathogenicity is determined by transcriptional variation in three key races.</title>
        <authorList>
            <person name="Adams T.M."/>
            <person name="Armitage A.D."/>
            <person name="Sobczyk M.K."/>
            <person name="Bates H.J."/>
            <person name="Dunwell J.M."/>
            <person name="Nellist C.F."/>
            <person name="Harrison R.J."/>
        </authorList>
    </citation>
    <scope>NUCLEOTIDE SEQUENCE [LARGE SCALE GENOMIC DNA]</scope>
    <source>
        <strain evidence="4 5">SCRP249</strain>
        <strain evidence="3 6">SCRP324</strain>
    </source>
</reference>
<comment type="caution">
    <text evidence="4">The sequence shown here is derived from an EMBL/GenBank/DDBJ whole genome shotgun (WGS) entry which is preliminary data.</text>
</comment>
<dbReference type="InterPro" id="IPR032088">
    <property type="entry name" value="SAT"/>
</dbReference>
<proteinExistence type="predicted"/>
<dbReference type="Proteomes" id="UP000429607">
    <property type="component" value="Unassembled WGS sequence"/>
</dbReference>
<dbReference type="EMBL" id="QXFU01001978">
    <property type="protein sequence ID" value="KAE8992332.1"/>
    <property type="molecule type" value="Genomic_DNA"/>
</dbReference>
<evidence type="ECO:0000259" key="2">
    <source>
        <dbReference type="Pfam" id="PF16073"/>
    </source>
</evidence>
<keyword evidence="1" id="KW-0808">Transferase</keyword>
<evidence type="ECO:0000313" key="5">
    <source>
        <dbReference type="Proteomes" id="UP000429607"/>
    </source>
</evidence>
<organism evidence="4 5">
    <name type="scientific">Phytophthora rubi</name>
    <dbReference type="NCBI Taxonomy" id="129364"/>
    <lineage>
        <taxon>Eukaryota</taxon>
        <taxon>Sar</taxon>
        <taxon>Stramenopiles</taxon>
        <taxon>Oomycota</taxon>
        <taxon>Peronosporomycetes</taxon>
        <taxon>Peronosporales</taxon>
        <taxon>Peronosporaceae</taxon>
        <taxon>Phytophthora</taxon>
    </lineage>
</organism>
<evidence type="ECO:0000313" key="3">
    <source>
        <dbReference type="EMBL" id="KAE8992332.1"/>
    </source>
</evidence>
<dbReference type="InterPro" id="IPR050830">
    <property type="entry name" value="Fungal_FAS"/>
</dbReference>
<evidence type="ECO:0000313" key="6">
    <source>
        <dbReference type="Proteomes" id="UP000435112"/>
    </source>
</evidence>
<evidence type="ECO:0000256" key="1">
    <source>
        <dbReference type="ARBA" id="ARBA00022679"/>
    </source>
</evidence>
<dbReference type="SUPFAM" id="SSF52151">
    <property type="entry name" value="FabD/lysophospholipase-like"/>
    <property type="match status" value="1"/>
</dbReference>
<protein>
    <recommendedName>
        <fullName evidence="2">Starter acyltransferase (SAT) domain-containing protein</fullName>
    </recommendedName>
</protein>
<feature type="non-terminal residue" evidence="4">
    <location>
        <position position="231"/>
    </location>
</feature>
<dbReference type="InterPro" id="IPR016035">
    <property type="entry name" value="Acyl_Trfase/lysoPLipase"/>
</dbReference>
<dbReference type="Pfam" id="PF16073">
    <property type="entry name" value="SAT"/>
    <property type="match status" value="1"/>
</dbReference>
<feature type="domain" description="Starter acyltransferase (SAT)" evidence="2">
    <location>
        <begin position="57"/>
        <end position="219"/>
    </location>
</feature>
<gene>
    <name evidence="4" type="ORF">PR001_g17331</name>
    <name evidence="3" type="ORF">PR002_g20578</name>
</gene>
<sequence>MSEEIHTTTTTTTAGEHTETVVTTTTTTTTTTTEETTSVSALADGMDAGKFSFIPEFGGQGISYWTELQRLYAASETSSTRAFIDSAAQALLEESSTDEAKASVAFEAAIDVHSWLQSLEVGDAPADLALDRVYFSMPLLVLTQCANYLNFLETAGVSHESVVKSSATAVGHSQGVVSAVIFSAAKTAEEFAEIGVSVLRYMFWQGLRAQETYDQLLTQYKQDGKKMENAG</sequence>
<name>A0A6A3KQ05_9STRA</name>
<dbReference type="InterPro" id="IPR001227">
    <property type="entry name" value="Ac_transferase_dom_sf"/>
</dbReference>